<keyword evidence="5 6" id="KW-0408">Iron</keyword>
<dbReference type="GO" id="GO:0020037">
    <property type="term" value="F:heme binding"/>
    <property type="evidence" value="ECO:0007669"/>
    <property type="project" value="InterPro"/>
</dbReference>
<evidence type="ECO:0000256" key="1">
    <source>
        <dbReference type="ARBA" id="ARBA00001971"/>
    </source>
</evidence>
<feature type="binding site" description="axial binding residue" evidence="6">
    <location>
        <position position="470"/>
    </location>
    <ligand>
        <name>heme</name>
        <dbReference type="ChEBI" id="CHEBI:30413"/>
    </ligand>
    <ligandPart>
        <name>Fe</name>
        <dbReference type="ChEBI" id="CHEBI:18248"/>
    </ligandPart>
</feature>
<dbReference type="VEuPathDB" id="FungiDB:A1O9_02561"/>
<dbReference type="InterPro" id="IPR002401">
    <property type="entry name" value="Cyt_P450_E_grp-I"/>
</dbReference>
<organism evidence="9 10">
    <name type="scientific">Exophiala aquamarina CBS 119918</name>
    <dbReference type="NCBI Taxonomy" id="1182545"/>
    <lineage>
        <taxon>Eukaryota</taxon>
        <taxon>Fungi</taxon>
        <taxon>Dikarya</taxon>
        <taxon>Ascomycota</taxon>
        <taxon>Pezizomycotina</taxon>
        <taxon>Eurotiomycetes</taxon>
        <taxon>Chaetothyriomycetidae</taxon>
        <taxon>Chaetothyriales</taxon>
        <taxon>Herpotrichiellaceae</taxon>
        <taxon>Exophiala</taxon>
    </lineage>
</organism>
<gene>
    <name evidence="9" type="ORF">A1O9_02561</name>
</gene>
<keyword evidence="3 6" id="KW-0479">Metal-binding</keyword>
<dbReference type="SUPFAM" id="SSF48264">
    <property type="entry name" value="Cytochrome P450"/>
    <property type="match status" value="1"/>
</dbReference>
<evidence type="ECO:0000256" key="6">
    <source>
        <dbReference type="PIRSR" id="PIRSR602401-1"/>
    </source>
</evidence>
<dbReference type="Gene3D" id="1.10.630.10">
    <property type="entry name" value="Cytochrome P450"/>
    <property type="match status" value="1"/>
</dbReference>
<keyword evidence="10" id="KW-1185">Reference proteome</keyword>
<dbReference type="GeneID" id="25277503"/>
<dbReference type="PROSITE" id="PS00086">
    <property type="entry name" value="CYTOCHROME_P450"/>
    <property type="match status" value="1"/>
</dbReference>
<keyword evidence="8" id="KW-1133">Transmembrane helix</keyword>
<dbReference type="HOGENOM" id="CLU_001570_14_0_1"/>
<evidence type="ECO:0000313" key="9">
    <source>
        <dbReference type="EMBL" id="KEF60997.1"/>
    </source>
</evidence>
<feature type="transmembrane region" description="Helical" evidence="8">
    <location>
        <begin position="20"/>
        <end position="43"/>
    </location>
</feature>
<sequence length="528" mass="60184">MESMFELFTAPNGLWDLFVAAAWRASIIFIVTFFLVQLFGYLYSAIRSDLRQVPGPLAAKFTQLWRVWRLWSGDALNEYPRIHARYGKIVRTAPNVISVADVDMIPVIYGIGSKYQKSNFYDTMIPVIDGRVSHSTFSVKDPLQHQILKRPVSQKYSMTSIRSMEHLVEECIDIFMDAMNDLAGTPIDLGEWLHWYAFDVIGAITFNRRFGFMEHRADYEQMIAGGRFSLWYAGIIGLVPGAHKWLLGQYWFRVLLGLFQPGGHDPVLTIARVSSALSITDYDSREANTQKTRTDFLAYLRQTKDNGQPLSDHMIKNHLSNNLLAGSDTTAISLRAVIYYLLKTPRSLKKLQAEIDEAEGNLQLSKHVSYEESLQLPYLQACLKEAMRMHPGVGYPLERYIPPGGAEISGFRLPGGTVVGIAPSSIHQLKSIYGEDAHQFRPERWIENQPEQIKVMDRCLLTFGYGARTCLGKNVSIMEMGKLVPEILRHFDLEWASAEPDWKVETWWMARQSGLIVKLITRDRRPVP</sequence>
<dbReference type="Pfam" id="PF00067">
    <property type="entry name" value="p450"/>
    <property type="match status" value="1"/>
</dbReference>
<proteinExistence type="inferred from homology"/>
<comment type="caution">
    <text evidence="9">The sequence shown here is derived from an EMBL/GenBank/DDBJ whole genome shotgun (WGS) entry which is preliminary data.</text>
</comment>
<keyword evidence="8" id="KW-0472">Membrane</keyword>
<keyword evidence="4 7" id="KW-0560">Oxidoreductase</keyword>
<protein>
    <recommendedName>
        <fullName evidence="11">Cytochrome P450 oxidoreductase</fullName>
    </recommendedName>
</protein>
<dbReference type="STRING" id="1182545.A0A072PMK4"/>
<comment type="cofactor">
    <cofactor evidence="1 6">
        <name>heme</name>
        <dbReference type="ChEBI" id="CHEBI:30413"/>
    </cofactor>
</comment>
<name>A0A072PMK4_9EURO</name>
<dbReference type="InterPro" id="IPR036396">
    <property type="entry name" value="Cyt_P450_sf"/>
</dbReference>
<evidence type="ECO:0000313" key="10">
    <source>
        <dbReference type="Proteomes" id="UP000027920"/>
    </source>
</evidence>
<dbReference type="InterPro" id="IPR001128">
    <property type="entry name" value="Cyt_P450"/>
</dbReference>
<dbReference type="OrthoDB" id="3934656at2759"/>
<evidence type="ECO:0000256" key="2">
    <source>
        <dbReference type="ARBA" id="ARBA00010617"/>
    </source>
</evidence>
<dbReference type="PANTHER" id="PTHR24305:SF232">
    <property type="entry name" value="P450, PUTATIVE (EUROFUNG)-RELATED"/>
    <property type="match status" value="1"/>
</dbReference>
<dbReference type="Proteomes" id="UP000027920">
    <property type="component" value="Unassembled WGS sequence"/>
</dbReference>
<dbReference type="GO" id="GO:0016705">
    <property type="term" value="F:oxidoreductase activity, acting on paired donors, with incorporation or reduction of molecular oxygen"/>
    <property type="evidence" value="ECO:0007669"/>
    <property type="project" value="InterPro"/>
</dbReference>
<keyword evidence="8" id="KW-0812">Transmembrane</keyword>
<dbReference type="GO" id="GO:0004497">
    <property type="term" value="F:monooxygenase activity"/>
    <property type="evidence" value="ECO:0007669"/>
    <property type="project" value="UniProtKB-KW"/>
</dbReference>
<dbReference type="RefSeq" id="XP_013263587.1">
    <property type="nucleotide sequence ID" value="XM_013408133.1"/>
</dbReference>
<keyword evidence="6 7" id="KW-0349">Heme</keyword>
<keyword evidence="7" id="KW-0503">Monooxygenase</keyword>
<feature type="transmembrane region" description="Helical" evidence="8">
    <location>
        <begin position="230"/>
        <end position="252"/>
    </location>
</feature>
<dbReference type="GO" id="GO:0005506">
    <property type="term" value="F:iron ion binding"/>
    <property type="evidence" value="ECO:0007669"/>
    <property type="project" value="InterPro"/>
</dbReference>
<evidence type="ECO:0000256" key="8">
    <source>
        <dbReference type="SAM" id="Phobius"/>
    </source>
</evidence>
<accession>A0A072PMK4</accession>
<reference evidence="9 10" key="1">
    <citation type="submission" date="2013-03" db="EMBL/GenBank/DDBJ databases">
        <title>The Genome Sequence of Exophiala aquamarina CBS 119918.</title>
        <authorList>
            <consortium name="The Broad Institute Genomics Platform"/>
            <person name="Cuomo C."/>
            <person name="de Hoog S."/>
            <person name="Gorbushina A."/>
            <person name="Walker B."/>
            <person name="Young S.K."/>
            <person name="Zeng Q."/>
            <person name="Gargeya S."/>
            <person name="Fitzgerald M."/>
            <person name="Haas B."/>
            <person name="Abouelleil A."/>
            <person name="Allen A.W."/>
            <person name="Alvarado L."/>
            <person name="Arachchi H.M."/>
            <person name="Berlin A.M."/>
            <person name="Chapman S.B."/>
            <person name="Gainer-Dewar J."/>
            <person name="Goldberg J."/>
            <person name="Griggs A."/>
            <person name="Gujja S."/>
            <person name="Hansen M."/>
            <person name="Howarth C."/>
            <person name="Imamovic A."/>
            <person name="Ireland A."/>
            <person name="Larimer J."/>
            <person name="McCowan C."/>
            <person name="Murphy C."/>
            <person name="Pearson M."/>
            <person name="Poon T.W."/>
            <person name="Priest M."/>
            <person name="Roberts A."/>
            <person name="Saif S."/>
            <person name="Shea T."/>
            <person name="Sisk P."/>
            <person name="Sykes S."/>
            <person name="Wortman J."/>
            <person name="Nusbaum C."/>
            <person name="Birren B."/>
        </authorList>
    </citation>
    <scope>NUCLEOTIDE SEQUENCE [LARGE SCALE GENOMIC DNA]</scope>
    <source>
        <strain evidence="9 10">CBS 119918</strain>
    </source>
</reference>
<evidence type="ECO:0000256" key="3">
    <source>
        <dbReference type="ARBA" id="ARBA00022723"/>
    </source>
</evidence>
<comment type="similarity">
    <text evidence="2 7">Belongs to the cytochrome P450 family.</text>
</comment>
<dbReference type="AlphaFoldDB" id="A0A072PMK4"/>
<evidence type="ECO:0000256" key="7">
    <source>
        <dbReference type="RuleBase" id="RU000461"/>
    </source>
</evidence>
<dbReference type="InterPro" id="IPR050121">
    <property type="entry name" value="Cytochrome_P450_monoxygenase"/>
</dbReference>
<dbReference type="CDD" id="cd11060">
    <property type="entry name" value="CYP57A1-like"/>
    <property type="match status" value="1"/>
</dbReference>
<dbReference type="InterPro" id="IPR017972">
    <property type="entry name" value="Cyt_P450_CS"/>
</dbReference>
<dbReference type="PRINTS" id="PR00463">
    <property type="entry name" value="EP450I"/>
</dbReference>
<evidence type="ECO:0000256" key="5">
    <source>
        <dbReference type="ARBA" id="ARBA00023004"/>
    </source>
</evidence>
<dbReference type="PRINTS" id="PR00385">
    <property type="entry name" value="P450"/>
</dbReference>
<dbReference type="EMBL" id="AMGV01000002">
    <property type="protein sequence ID" value="KEF60997.1"/>
    <property type="molecule type" value="Genomic_DNA"/>
</dbReference>
<evidence type="ECO:0000256" key="4">
    <source>
        <dbReference type="ARBA" id="ARBA00023002"/>
    </source>
</evidence>
<dbReference type="PANTHER" id="PTHR24305">
    <property type="entry name" value="CYTOCHROME P450"/>
    <property type="match status" value="1"/>
</dbReference>
<evidence type="ECO:0008006" key="11">
    <source>
        <dbReference type="Google" id="ProtNLM"/>
    </source>
</evidence>